<keyword evidence="1" id="KW-1133">Transmembrane helix</keyword>
<proteinExistence type="predicted"/>
<keyword evidence="1" id="KW-0812">Transmembrane</keyword>
<dbReference type="EMBL" id="AJSR01000273">
    <property type="protein sequence ID" value="EKM33451.1"/>
    <property type="molecule type" value="Genomic_DNA"/>
</dbReference>
<sequence>MITEKSQMGELIKSIVVSSLYFVGFLALIWVVTTHLF</sequence>
<dbReference type="Proteomes" id="UP000008367">
    <property type="component" value="Unassembled WGS sequence"/>
</dbReference>
<reference evidence="2 3" key="1">
    <citation type="submission" date="2012-10" db="EMBL/GenBank/DDBJ databases">
        <title>Genome sequence of Vibrio Cholerae HENC-02.</title>
        <authorList>
            <person name="Eppinger M."/>
            <person name="Hasan N.A."/>
            <person name="Sengamalay N."/>
            <person name="Hine E."/>
            <person name="Su Q."/>
            <person name="Daugherty S.C."/>
            <person name="Young S."/>
            <person name="Sadzewicz L."/>
            <person name="Tallon L."/>
            <person name="Cebula T.A."/>
            <person name="Ravel J."/>
            <person name="Colwell R.R."/>
        </authorList>
    </citation>
    <scope>NUCLEOTIDE SEQUENCE [LARGE SCALE GENOMIC DNA]</scope>
    <source>
        <strain evidence="2 3">HENC-02</strain>
    </source>
</reference>
<protein>
    <submittedName>
        <fullName evidence="2">Putative membrane protein</fullName>
    </submittedName>
</protein>
<accession>A0A454D496</accession>
<dbReference type="AlphaFoldDB" id="A0A454D496"/>
<keyword evidence="1" id="KW-0472">Membrane</keyword>
<comment type="caution">
    <text evidence="2">The sequence shown here is derived from an EMBL/GenBank/DDBJ whole genome shotgun (WGS) entry which is preliminary data.</text>
</comment>
<organism evidence="2 3">
    <name type="scientific">Vibrio harveyi</name>
    <name type="common">Beneckea harveyi</name>
    <dbReference type="NCBI Taxonomy" id="669"/>
    <lineage>
        <taxon>Bacteria</taxon>
        <taxon>Pseudomonadati</taxon>
        <taxon>Pseudomonadota</taxon>
        <taxon>Gammaproteobacteria</taxon>
        <taxon>Vibrionales</taxon>
        <taxon>Vibrionaceae</taxon>
        <taxon>Vibrio</taxon>
    </lineage>
</organism>
<feature type="transmembrane region" description="Helical" evidence="1">
    <location>
        <begin position="12"/>
        <end position="32"/>
    </location>
</feature>
<evidence type="ECO:0000313" key="2">
    <source>
        <dbReference type="EMBL" id="EKM33451.1"/>
    </source>
</evidence>
<evidence type="ECO:0000256" key="1">
    <source>
        <dbReference type="SAM" id="Phobius"/>
    </source>
</evidence>
<evidence type="ECO:0000313" key="3">
    <source>
        <dbReference type="Proteomes" id="UP000008367"/>
    </source>
</evidence>
<gene>
    <name evidence="2" type="ORF">VCHENC02_1100</name>
</gene>
<name>A0A454D496_VIBHA</name>